<feature type="transmembrane region" description="Helical" evidence="6">
    <location>
        <begin position="89"/>
        <end position="115"/>
    </location>
</feature>
<dbReference type="Proteomes" id="UP000184275">
    <property type="component" value="Unassembled WGS sequence"/>
</dbReference>
<keyword evidence="2" id="KW-1003">Cell membrane</keyword>
<comment type="subcellular location">
    <subcellularLocation>
        <location evidence="1">Cell membrane</location>
        <topology evidence="1">Multi-pass membrane protein</topology>
    </subcellularLocation>
</comment>
<evidence type="ECO:0000256" key="2">
    <source>
        <dbReference type="ARBA" id="ARBA00022475"/>
    </source>
</evidence>
<feature type="transmembrane region" description="Helical" evidence="6">
    <location>
        <begin position="367"/>
        <end position="389"/>
    </location>
</feature>
<proteinExistence type="predicted"/>
<feature type="transmembrane region" description="Helical" evidence="6">
    <location>
        <begin position="224"/>
        <end position="242"/>
    </location>
</feature>
<dbReference type="PANTHER" id="PTHR30250">
    <property type="entry name" value="PST FAMILY PREDICTED COLANIC ACID TRANSPORTER"/>
    <property type="match status" value="1"/>
</dbReference>
<evidence type="ECO:0000313" key="8">
    <source>
        <dbReference type="Proteomes" id="UP000184275"/>
    </source>
</evidence>
<organism evidence="7 8">
    <name type="scientific">Fibrobacter intestinalis</name>
    <dbReference type="NCBI Taxonomy" id="28122"/>
    <lineage>
        <taxon>Bacteria</taxon>
        <taxon>Pseudomonadati</taxon>
        <taxon>Fibrobacterota</taxon>
        <taxon>Fibrobacteria</taxon>
        <taxon>Fibrobacterales</taxon>
        <taxon>Fibrobacteraceae</taxon>
        <taxon>Fibrobacter</taxon>
    </lineage>
</organism>
<evidence type="ECO:0000256" key="1">
    <source>
        <dbReference type="ARBA" id="ARBA00004651"/>
    </source>
</evidence>
<keyword evidence="5 6" id="KW-0472">Membrane</keyword>
<sequence length="421" mass="46721">MKMDIFWKQSARSGMATFIRMACAFAVNKFLAVVAGPVGFAIVGQLQNLINIGQGTSSLAMQNGWVSLTARHRDDESRLNSIWRGGFRICVYASMATAIFFVLFAFLAPLSAFFPGVPERYMQAAILFAVPGMIALTLVSVCSSVMNGFSDYRRWSIIIAGSAILNALWVILFIHFQILSILSAVATQSIVSAIFALIVALRGGFTYKRFRAGITANYGIWRSYALMGLIPMILTPALYMFMRSFLGNRFGWDAAGFWQGALRISDFFNVGFSSVLGVVLLPRLSAAKEQIAFRQTLFSLLVRVMLIALALCGLLFILRDYVILFALSDHFLPLSSLLPWQIVGDFFKSGCWCLGLALVARKETVSFLTVEIVSDLLFVAFTVLGTTWFGYRSPFFAYALENAICFVLLLVMTRSLSWKNL</sequence>
<evidence type="ECO:0000256" key="3">
    <source>
        <dbReference type="ARBA" id="ARBA00022692"/>
    </source>
</evidence>
<feature type="transmembrane region" description="Helical" evidence="6">
    <location>
        <begin position="49"/>
        <end position="68"/>
    </location>
</feature>
<dbReference type="EMBL" id="FRAW01000006">
    <property type="protein sequence ID" value="SHK42440.1"/>
    <property type="molecule type" value="Genomic_DNA"/>
</dbReference>
<dbReference type="GO" id="GO:0005886">
    <property type="term" value="C:plasma membrane"/>
    <property type="evidence" value="ECO:0007669"/>
    <property type="project" value="UniProtKB-SubCell"/>
</dbReference>
<name>A0A1M6SCI2_9BACT</name>
<protein>
    <submittedName>
        <fullName evidence="7">Polysaccharide transporter, PST family</fullName>
    </submittedName>
</protein>
<feature type="transmembrane region" description="Helical" evidence="6">
    <location>
        <begin position="121"/>
        <end position="143"/>
    </location>
</feature>
<feature type="transmembrane region" description="Helical" evidence="6">
    <location>
        <begin position="155"/>
        <end position="175"/>
    </location>
</feature>
<gene>
    <name evidence="7" type="ORF">SAMN05720469_10610</name>
</gene>
<feature type="transmembrane region" description="Helical" evidence="6">
    <location>
        <begin position="21"/>
        <end position="43"/>
    </location>
</feature>
<evidence type="ECO:0000256" key="6">
    <source>
        <dbReference type="SAM" id="Phobius"/>
    </source>
</evidence>
<feature type="transmembrane region" description="Helical" evidence="6">
    <location>
        <begin position="395"/>
        <end position="413"/>
    </location>
</feature>
<feature type="transmembrane region" description="Helical" evidence="6">
    <location>
        <begin position="181"/>
        <end position="203"/>
    </location>
</feature>
<keyword evidence="3 6" id="KW-0812">Transmembrane</keyword>
<dbReference type="RefSeq" id="WP_083545670.1">
    <property type="nucleotide sequence ID" value="NZ_FRAW01000006.1"/>
</dbReference>
<evidence type="ECO:0000256" key="4">
    <source>
        <dbReference type="ARBA" id="ARBA00022989"/>
    </source>
</evidence>
<evidence type="ECO:0000256" key="5">
    <source>
        <dbReference type="ARBA" id="ARBA00023136"/>
    </source>
</evidence>
<keyword evidence="4 6" id="KW-1133">Transmembrane helix</keyword>
<accession>A0A1M6SCI2</accession>
<dbReference type="GO" id="GO:0009246">
    <property type="term" value="P:enterobacterial common antigen biosynthetic process"/>
    <property type="evidence" value="ECO:0007669"/>
    <property type="project" value="InterPro"/>
</dbReference>
<dbReference type="InterPro" id="IPR044550">
    <property type="entry name" value="WzxE"/>
</dbReference>
<dbReference type="PANTHER" id="PTHR30250:SF30">
    <property type="entry name" value="LIPID III FLIPPASE"/>
    <property type="match status" value="1"/>
</dbReference>
<dbReference type="AlphaFoldDB" id="A0A1M6SCI2"/>
<dbReference type="InterPro" id="IPR050833">
    <property type="entry name" value="Poly_Biosynth_Transport"/>
</dbReference>
<evidence type="ECO:0000313" key="7">
    <source>
        <dbReference type="EMBL" id="SHK42440.1"/>
    </source>
</evidence>
<feature type="transmembrane region" description="Helical" evidence="6">
    <location>
        <begin position="338"/>
        <end position="360"/>
    </location>
</feature>
<reference evidence="8" key="1">
    <citation type="submission" date="2016-11" db="EMBL/GenBank/DDBJ databases">
        <authorList>
            <person name="Varghese N."/>
            <person name="Submissions S."/>
        </authorList>
    </citation>
    <scope>NUCLEOTIDE SEQUENCE [LARGE SCALE GENOMIC DNA]</scope>
    <source>
        <strain evidence="8">UWOS</strain>
    </source>
</reference>
<feature type="transmembrane region" description="Helical" evidence="6">
    <location>
        <begin position="297"/>
        <end position="318"/>
    </location>
</feature>
<feature type="transmembrane region" description="Helical" evidence="6">
    <location>
        <begin position="267"/>
        <end position="285"/>
    </location>
</feature>
<keyword evidence="8" id="KW-1185">Reference proteome</keyword>
<dbReference type="CDD" id="cd13125">
    <property type="entry name" value="MATE_like_10"/>
    <property type="match status" value="1"/>
</dbReference>